<evidence type="ECO:0000313" key="3">
    <source>
        <dbReference type="Proteomes" id="UP000028864"/>
    </source>
</evidence>
<dbReference type="EMBL" id="LK021337">
    <property type="protein sequence ID" value="CDQ43616.1"/>
    <property type="molecule type" value="Genomic_DNA"/>
</dbReference>
<dbReference type="RefSeq" id="WP_241474128.1">
    <property type="nucleotide sequence ID" value="NZ_JAKNRE010000019.1"/>
</dbReference>
<protein>
    <submittedName>
        <fullName evidence="2">Uncharacterized protein</fullName>
    </submittedName>
</protein>
<accession>A0AAV2WHC3</accession>
<sequence length="51" mass="5348">MATHPLGQGSAVPPSDWQSSHHYTNNQVVALIRAAVIALVLIGVLAAIVLF</sequence>
<reference evidence="2" key="2">
    <citation type="submission" date="2015-09" db="EMBL/GenBank/DDBJ databases">
        <title>Draft genome sequence of Mycobacterium neoaurum DSM 44074.</title>
        <authorList>
            <person name="Croce O."/>
            <person name="Robert C."/>
            <person name="Raoult D."/>
            <person name="Drancourt M."/>
        </authorList>
    </citation>
    <scope>NUCLEOTIDE SEQUENCE</scope>
    <source>
        <strain evidence="2">DSM 44074</strain>
    </source>
</reference>
<organism evidence="2 3">
    <name type="scientific">Mycolicibacterium neoaurum</name>
    <name type="common">Mycobacterium neoaurum</name>
    <dbReference type="NCBI Taxonomy" id="1795"/>
    <lineage>
        <taxon>Bacteria</taxon>
        <taxon>Bacillati</taxon>
        <taxon>Actinomycetota</taxon>
        <taxon>Actinomycetes</taxon>
        <taxon>Mycobacteriales</taxon>
        <taxon>Mycobacteriaceae</taxon>
        <taxon>Mycolicibacterium</taxon>
    </lineage>
</organism>
<gene>
    <name evidence="2" type="ORF">BN1047_01487</name>
</gene>
<keyword evidence="1" id="KW-0812">Transmembrane</keyword>
<evidence type="ECO:0000313" key="2">
    <source>
        <dbReference type="EMBL" id="CDQ43616.1"/>
    </source>
</evidence>
<reference evidence="2" key="1">
    <citation type="submission" date="2014-05" db="EMBL/GenBank/DDBJ databases">
        <authorList>
            <person name="Urmite Genomes"/>
        </authorList>
    </citation>
    <scope>NUCLEOTIDE SEQUENCE</scope>
    <source>
        <strain evidence="2">DSM 44074</strain>
    </source>
</reference>
<evidence type="ECO:0000256" key="1">
    <source>
        <dbReference type="SAM" id="Phobius"/>
    </source>
</evidence>
<keyword evidence="1" id="KW-1133">Transmembrane helix</keyword>
<dbReference type="AlphaFoldDB" id="A0AAV2WHC3"/>
<feature type="transmembrane region" description="Helical" evidence="1">
    <location>
        <begin position="30"/>
        <end position="50"/>
    </location>
</feature>
<keyword evidence="1" id="KW-0472">Membrane</keyword>
<dbReference type="Proteomes" id="UP000028864">
    <property type="component" value="Unassembled WGS sequence"/>
</dbReference>
<proteinExistence type="predicted"/>
<name>A0AAV2WHC3_MYCNE</name>